<reference evidence="1" key="1">
    <citation type="submission" date="2023-03" db="EMBL/GenBank/DDBJ databases">
        <title>Massive genome expansion in bonnet fungi (Mycena s.s.) driven by repeated elements and novel gene families across ecological guilds.</title>
        <authorList>
            <consortium name="Lawrence Berkeley National Laboratory"/>
            <person name="Harder C.B."/>
            <person name="Miyauchi S."/>
            <person name="Viragh M."/>
            <person name="Kuo A."/>
            <person name="Thoen E."/>
            <person name="Andreopoulos B."/>
            <person name="Lu D."/>
            <person name="Skrede I."/>
            <person name="Drula E."/>
            <person name="Henrissat B."/>
            <person name="Morin E."/>
            <person name="Kohler A."/>
            <person name="Barry K."/>
            <person name="LaButti K."/>
            <person name="Morin E."/>
            <person name="Salamov A."/>
            <person name="Lipzen A."/>
            <person name="Mereny Z."/>
            <person name="Hegedus B."/>
            <person name="Baldrian P."/>
            <person name="Stursova M."/>
            <person name="Weitz H."/>
            <person name="Taylor A."/>
            <person name="Grigoriev I.V."/>
            <person name="Nagy L.G."/>
            <person name="Martin F."/>
            <person name="Kauserud H."/>
        </authorList>
    </citation>
    <scope>NUCLEOTIDE SEQUENCE</scope>
    <source>
        <strain evidence="1">CBHHK173m</strain>
    </source>
</reference>
<accession>A0AAD6U245</accession>
<evidence type="ECO:0000313" key="2">
    <source>
        <dbReference type="Proteomes" id="UP001222325"/>
    </source>
</evidence>
<dbReference type="AlphaFoldDB" id="A0AAD6U245"/>
<gene>
    <name evidence="1" type="ORF">B0H15DRAFT_803322</name>
</gene>
<name>A0AAD6U245_9AGAR</name>
<organism evidence="1 2">
    <name type="scientific">Mycena belliarum</name>
    <dbReference type="NCBI Taxonomy" id="1033014"/>
    <lineage>
        <taxon>Eukaryota</taxon>
        <taxon>Fungi</taxon>
        <taxon>Dikarya</taxon>
        <taxon>Basidiomycota</taxon>
        <taxon>Agaricomycotina</taxon>
        <taxon>Agaricomycetes</taxon>
        <taxon>Agaricomycetidae</taxon>
        <taxon>Agaricales</taxon>
        <taxon>Marasmiineae</taxon>
        <taxon>Mycenaceae</taxon>
        <taxon>Mycena</taxon>
    </lineage>
</organism>
<evidence type="ECO:0000313" key="1">
    <source>
        <dbReference type="EMBL" id="KAJ7082225.1"/>
    </source>
</evidence>
<dbReference type="EMBL" id="JARJCN010000046">
    <property type="protein sequence ID" value="KAJ7082225.1"/>
    <property type="molecule type" value="Genomic_DNA"/>
</dbReference>
<proteinExistence type="predicted"/>
<comment type="caution">
    <text evidence="1">The sequence shown here is derived from an EMBL/GenBank/DDBJ whole genome shotgun (WGS) entry which is preliminary data.</text>
</comment>
<keyword evidence="2" id="KW-1185">Reference proteome</keyword>
<dbReference type="Proteomes" id="UP001222325">
    <property type="component" value="Unassembled WGS sequence"/>
</dbReference>
<protein>
    <submittedName>
        <fullName evidence="1">Uncharacterized protein</fullName>
    </submittedName>
</protein>
<sequence>MSNEQKINLWDSADSGMQRSWEREEAQRAMKWLDYPRFDTALAYLDPVPPLRRGTGGTQTKTISEKEKQLRALKKVTSSPDWLETIVTAYKREFARPVPPQRDALAIYRTMIACSRRKPYRDSEVTETMTDDFHLHTVLDPATVIATEMRGEPVFAAYAKGQNGTISDLTVHSVEGGKRTHWAAAEDKRAQVFARHEEEFRGYANYDTFPWPSPERMNDVSSGKRIWIQLWGQMCEYNVDYTKLFSPAGVIYVRRSSPGSSSLIFSKTQRGPKHAHSVHSLALRFGFRDGSVSCCYGFTGTVESAESTSFSTTMSVFSGTSANSSNFPVVGQGVSGMVVSSSHRSEVVKLFPAKHLAQHEAPTSSCAGFTASPRHSPP</sequence>